<evidence type="ECO:0000313" key="3">
    <source>
        <dbReference type="Proteomes" id="UP000807469"/>
    </source>
</evidence>
<organism evidence="2 3">
    <name type="scientific">Pholiota conissans</name>
    <dbReference type="NCBI Taxonomy" id="109636"/>
    <lineage>
        <taxon>Eukaryota</taxon>
        <taxon>Fungi</taxon>
        <taxon>Dikarya</taxon>
        <taxon>Basidiomycota</taxon>
        <taxon>Agaricomycotina</taxon>
        <taxon>Agaricomycetes</taxon>
        <taxon>Agaricomycetidae</taxon>
        <taxon>Agaricales</taxon>
        <taxon>Agaricineae</taxon>
        <taxon>Strophariaceae</taxon>
        <taxon>Pholiota</taxon>
    </lineage>
</organism>
<dbReference type="InterPro" id="IPR036047">
    <property type="entry name" value="F-box-like_dom_sf"/>
</dbReference>
<gene>
    <name evidence="2" type="ORF">BDN70DRAFT_883746</name>
</gene>
<dbReference type="EMBL" id="MU155333">
    <property type="protein sequence ID" value="KAF9475429.1"/>
    <property type="molecule type" value="Genomic_DNA"/>
</dbReference>
<dbReference type="PROSITE" id="PS50181">
    <property type="entry name" value="FBOX"/>
    <property type="match status" value="1"/>
</dbReference>
<dbReference type="Proteomes" id="UP000807469">
    <property type="component" value="Unassembled WGS sequence"/>
</dbReference>
<keyword evidence="3" id="KW-1185">Reference proteome</keyword>
<evidence type="ECO:0000259" key="1">
    <source>
        <dbReference type="PROSITE" id="PS50181"/>
    </source>
</evidence>
<dbReference type="SMART" id="SM00256">
    <property type="entry name" value="FBOX"/>
    <property type="match status" value="1"/>
</dbReference>
<protein>
    <recommendedName>
        <fullName evidence="1">F-box domain-containing protein</fullName>
    </recommendedName>
</protein>
<dbReference type="Pfam" id="PF12937">
    <property type="entry name" value="F-box-like"/>
    <property type="match status" value="1"/>
</dbReference>
<sequence length="506" mass="57928">MQEQRNSVLQPKYATAEKDVTPRPNAVFEDLPTEILIDIFTHMGWKDILNCRKVSRRLYQISTAQSLWMFIFQRLSTELLAPPILERPIHAYTAKELEHIVFRRISSELAFAVNQAPRTQPLDCPKVSSMGDDNFRLLQGGRWLLVTSPHPDMLPGCVYVFDLDKPFRQDFHCIIDTGDRTPGARWLIASDIDKDAPSLTFNVCLVPGSTIRSFSRDLASAEFDNDIYPNTYMHDASVNIHVYRLTLNGCGSDAVLEAHKLRTIYAGLQLFTGDNLILCGHYLVRYIYDARYTKRRVEVCNWFLSNSSYSKSYINSTGLKRPSFTLIRDGRLLIINENRISLYELSMPPGKTVANAMLQPYWYREDVRNPEGPSRISKAYPDLRTNTTRATVAFSDCIYGMLIPNDTSDPWFGRLCAGDLLVSPKIYLGINKTFDQRQLERITTTFIWPCDKDEQDGSLLIPTAERLLVYPDQLPCSFGPALLDEHSNRVFFAGSYIWYIIDFAFN</sequence>
<name>A0A9P5YU02_9AGAR</name>
<dbReference type="Gene3D" id="1.20.1280.50">
    <property type="match status" value="1"/>
</dbReference>
<dbReference type="SUPFAM" id="SSF81383">
    <property type="entry name" value="F-box domain"/>
    <property type="match status" value="1"/>
</dbReference>
<dbReference type="InterPro" id="IPR001810">
    <property type="entry name" value="F-box_dom"/>
</dbReference>
<dbReference type="AlphaFoldDB" id="A0A9P5YU02"/>
<accession>A0A9P5YU02</accession>
<dbReference type="OrthoDB" id="3068749at2759"/>
<reference evidence="2" key="1">
    <citation type="submission" date="2020-11" db="EMBL/GenBank/DDBJ databases">
        <authorList>
            <consortium name="DOE Joint Genome Institute"/>
            <person name="Ahrendt S."/>
            <person name="Riley R."/>
            <person name="Andreopoulos W."/>
            <person name="Labutti K."/>
            <person name="Pangilinan J."/>
            <person name="Ruiz-Duenas F.J."/>
            <person name="Barrasa J.M."/>
            <person name="Sanchez-Garcia M."/>
            <person name="Camarero S."/>
            <person name="Miyauchi S."/>
            <person name="Serrano A."/>
            <person name="Linde D."/>
            <person name="Babiker R."/>
            <person name="Drula E."/>
            <person name="Ayuso-Fernandez I."/>
            <person name="Pacheco R."/>
            <person name="Padilla G."/>
            <person name="Ferreira P."/>
            <person name="Barriuso J."/>
            <person name="Kellner H."/>
            <person name="Castanera R."/>
            <person name="Alfaro M."/>
            <person name="Ramirez L."/>
            <person name="Pisabarro A.G."/>
            <person name="Kuo A."/>
            <person name="Tritt A."/>
            <person name="Lipzen A."/>
            <person name="He G."/>
            <person name="Yan M."/>
            <person name="Ng V."/>
            <person name="Cullen D."/>
            <person name="Martin F."/>
            <person name="Rosso M.-N."/>
            <person name="Henrissat B."/>
            <person name="Hibbett D."/>
            <person name="Martinez A.T."/>
            <person name="Grigoriev I.V."/>
        </authorList>
    </citation>
    <scope>NUCLEOTIDE SEQUENCE</scope>
    <source>
        <strain evidence="2">CIRM-BRFM 674</strain>
    </source>
</reference>
<proteinExistence type="predicted"/>
<comment type="caution">
    <text evidence="2">The sequence shown here is derived from an EMBL/GenBank/DDBJ whole genome shotgun (WGS) entry which is preliminary data.</text>
</comment>
<feature type="domain" description="F-box" evidence="1">
    <location>
        <begin position="25"/>
        <end position="71"/>
    </location>
</feature>
<evidence type="ECO:0000313" key="2">
    <source>
        <dbReference type="EMBL" id="KAF9475429.1"/>
    </source>
</evidence>